<dbReference type="Gene3D" id="1.10.30.50">
    <property type="match status" value="1"/>
</dbReference>
<evidence type="ECO:0000313" key="4">
    <source>
        <dbReference type="Proteomes" id="UP000244989"/>
    </source>
</evidence>
<dbReference type="OrthoDB" id="9787127at2"/>
<keyword evidence="4" id="KW-1185">Reference proteome</keyword>
<sequence>MQAKLNPRTIRDIIDGFHYNELEGKGLYGLAGDLTIQPEYQRNYIYNDGKKDVAVIDSLLKQYPLGLIYFNQPDPDEDRYEILDGQQRITSIGRFCKDLFVVKDRDGNEQYFSSLSEHQRNLILDTELLIYECSGSEDEIKQWFKTINIAGAPLTPQELRNAVYSGPFVTAAKKVFSNSGTAVMSKWQNFVRGEPTRQEVLEVALSWIAQRDGATIDTYMAKHREDKDCNELETYFTSVIDWAASVFKMTDNSMRGIAWNELYEKYSSQGYNATEMTSEARELLSDSQVQSKKGIYEYLLGGKTDTRLLNVRVFTQAVKKRVYKKQTDKAKAEGVSNCSYCAIGHDAKKAKIWPQSEMDADHVTAWSKGGATDESNCELLCRSHNRAKGNA</sequence>
<dbReference type="InterPro" id="IPR003615">
    <property type="entry name" value="HNH_nuc"/>
</dbReference>
<dbReference type="GO" id="GO:0004519">
    <property type="term" value="F:endonuclease activity"/>
    <property type="evidence" value="ECO:0007669"/>
    <property type="project" value="InterPro"/>
</dbReference>
<evidence type="ECO:0000313" key="3">
    <source>
        <dbReference type="EMBL" id="PWC00727.1"/>
    </source>
</evidence>
<dbReference type="InterPro" id="IPR004919">
    <property type="entry name" value="GmrSD_N"/>
</dbReference>
<comment type="caution">
    <text evidence="3">The sequence shown here is derived from an EMBL/GenBank/DDBJ whole genome shotgun (WGS) entry which is preliminary data.</text>
</comment>
<dbReference type="KEGG" id="cyz:C3B44_02965"/>
<dbReference type="Pfam" id="PF03235">
    <property type="entry name" value="GmrSD_N"/>
    <property type="match status" value="1"/>
</dbReference>
<dbReference type="GO" id="GO:0003676">
    <property type="term" value="F:nucleic acid binding"/>
    <property type="evidence" value="ECO:0007669"/>
    <property type="project" value="InterPro"/>
</dbReference>
<dbReference type="AlphaFoldDB" id="A0A2U1T3Z7"/>
<evidence type="ECO:0000259" key="1">
    <source>
        <dbReference type="Pfam" id="PF01844"/>
    </source>
</evidence>
<dbReference type="InterPro" id="IPR002711">
    <property type="entry name" value="HNH"/>
</dbReference>
<organism evidence="3 4">
    <name type="scientific">Corynebacterium yudongzhengii</name>
    <dbReference type="NCBI Taxonomy" id="2080740"/>
    <lineage>
        <taxon>Bacteria</taxon>
        <taxon>Bacillati</taxon>
        <taxon>Actinomycetota</taxon>
        <taxon>Actinomycetes</taxon>
        <taxon>Mycobacteriales</taxon>
        <taxon>Corynebacteriaceae</taxon>
        <taxon>Corynebacterium</taxon>
    </lineage>
</organism>
<dbReference type="RefSeq" id="WP_108431061.1">
    <property type="nucleotide sequence ID" value="NZ_CP026947.1"/>
</dbReference>
<dbReference type="EMBL" id="QEEZ01000038">
    <property type="protein sequence ID" value="PWC00727.1"/>
    <property type="molecule type" value="Genomic_DNA"/>
</dbReference>
<dbReference type="Pfam" id="PF01844">
    <property type="entry name" value="HNH"/>
    <property type="match status" value="1"/>
</dbReference>
<dbReference type="CDD" id="cd00085">
    <property type="entry name" value="HNHc"/>
    <property type="match status" value="1"/>
</dbReference>
<dbReference type="PANTHER" id="PTHR39639">
    <property type="entry name" value="CHROMOSOME 16, WHOLE GENOME SHOTGUN SEQUENCE"/>
    <property type="match status" value="1"/>
</dbReference>
<feature type="domain" description="GmrSD restriction endonucleases N-terminal" evidence="2">
    <location>
        <begin position="36"/>
        <end position="164"/>
    </location>
</feature>
<dbReference type="PANTHER" id="PTHR39639:SF1">
    <property type="entry name" value="DUF262 DOMAIN-CONTAINING PROTEIN"/>
    <property type="match status" value="1"/>
</dbReference>
<gene>
    <name evidence="3" type="ORF">DF222_11255</name>
</gene>
<feature type="domain" description="HNH" evidence="1">
    <location>
        <begin position="338"/>
        <end position="390"/>
    </location>
</feature>
<accession>A0A2U1T3Z7</accession>
<dbReference type="GO" id="GO:0008270">
    <property type="term" value="F:zinc ion binding"/>
    <property type="evidence" value="ECO:0007669"/>
    <property type="project" value="InterPro"/>
</dbReference>
<dbReference type="Proteomes" id="UP000244989">
    <property type="component" value="Unassembled WGS sequence"/>
</dbReference>
<protein>
    <submittedName>
        <fullName evidence="3">DUF262 domain-containing protein</fullName>
    </submittedName>
</protein>
<name>A0A2U1T3Z7_9CORY</name>
<reference evidence="4" key="1">
    <citation type="submission" date="2018-04" db="EMBL/GenBank/DDBJ databases">
        <authorList>
            <person name="Liu S."/>
            <person name="Wang Z."/>
            <person name="Li J."/>
        </authorList>
    </citation>
    <scope>NUCLEOTIDE SEQUENCE [LARGE SCALE GENOMIC DNA]</scope>
    <source>
        <strain evidence="4">2189</strain>
    </source>
</reference>
<proteinExistence type="predicted"/>
<evidence type="ECO:0000259" key="2">
    <source>
        <dbReference type="Pfam" id="PF03235"/>
    </source>
</evidence>